<reference evidence="1 2" key="1">
    <citation type="journal article" date="2020" name="Front. Microbiol.">
        <title>Phenotypic and Genetic Characterization of the Cheese Ripening Yeast Geotrichum candidum.</title>
        <authorList>
            <person name="Perkins V."/>
            <person name="Vignola S."/>
            <person name="Lessard M.H."/>
            <person name="Plante P.L."/>
            <person name="Corbeil J."/>
            <person name="Dugat-Bony E."/>
            <person name="Frenette M."/>
            <person name="Labrie S."/>
        </authorList>
    </citation>
    <scope>NUCLEOTIDE SEQUENCE [LARGE SCALE GENOMIC DNA]</scope>
    <source>
        <strain evidence="1 2">LMA-1147</strain>
    </source>
</reference>
<keyword evidence="2" id="KW-1185">Reference proteome</keyword>
<proteinExistence type="predicted"/>
<accession>A0ACB6V6V1</accession>
<dbReference type="EMBL" id="QVQA01000030">
    <property type="protein sequence ID" value="KAF5099689.1"/>
    <property type="molecule type" value="Genomic_DNA"/>
</dbReference>
<evidence type="ECO:0000313" key="2">
    <source>
        <dbReference type="Proteomes" id="UP000744676"/>
    </source>
</evidence>
<evidence type="ECO:0000313" key="1">
    <source>
        <dbReference type="EMBL" id="KAF5099689.1"/>
    </source>
</evidence>
<gene>
    <name evidence="1" type="ORF">D0Z00_001572</name>
</gene>
<sequence length="281" mass="32702">MITFDQYPLPQIIHQHPQPHQQQHQQQHYDTLPNPLNTAPQINPSNDVNAAYGNPYMHNPLINRQQQPPLLQQPLHQLQQPPPMDHTVNGNLINTTPLITKKRKLDSDLSPYNNNLASPTPPTNPNNPNTTNNNPIIKKKPLAWTKEEEDKLRNLVKIGTKWPEITAQFPNRSAGAIKKHFYADMKHTVWHEAEDNSLQQVYKEDEDQKWKRIGEKLGRPARACEKRMKELLSMKNGQYIPPHESIYSLHYQKKMEAAQQQQQEQQQQPQLLPQPHDDVKY</sequence>
<protein>
    <submittedName>
        <fullName evidence="1">Uncharacterized protein</fullName>
    </submittedName>
</protein>
<name>A0ACB6V6V1_9ASCO</name>
<dbReference type="Proteomes" id="UP000744676">
    <property type="component" value="Unassembled WGS sequence"/>
</dbReference>
<organism evidence="1 2">
    <name type="scientific">Geotrichum galactomycetum</name>
    <dbReference type="NCBI Taxonomy" id="27317"/>
    <lineage>
        <taxon>Eukaryota</taxon>
        <taxon>Fungi</taxon>
        <taxon>Dikarya</taxon>
        <taxon>Ascomycota</taxon>
        <taxon>Saccharomycotina</taxon>
        <taxon>Dipodascomycetes</taxon>
        <taxon>Dipodascales</taxon>
        <taxon>Dipodascaceae</taxon>
        <taxon>Geotrichum</taxon>
    </lineage>
</organism>
<comment type="caution">
    <text evidence="1">The sequence shown here is derived from an EMBL/GenBank/DDBJ whole genome shotgun (WGS) entry which is preliminary data.</text>
</comment>